<sequence>MSLTVSVGAGLSGFATAIGTLPAKAQRAMAEGLNEGGDKTRTPVRRDLREQTNVLRYGTIVSRTKTRRAYPGHLEYAIDGTGKGLPIKEFPVRAAARSPVTAQPWGVAHTFARSFKTSAKGLLRARLGPERFPIRALYGPAIPKEIIKDRVAAHFEATAPGLVEAAVLKRLARLLP</sequence>
<name>B8IDR5_METNO</name>
<dbReference type="eggNOG" id="ENOG5033BZW">
    <property type="taxonomic scope" value="Bacteria"/>
</dbReference>
<keyword evidence="2" id="KW-1185">Reference proteome</keyword>
<reference evidence="1 2" key="1">
    <citation type="submission" date="2009-01" db="EMBL/GenBank/DDBJ databases">
        <title>Complete sequence of chromosome of Methylobacterium nodulans ORS 2060.</title>
        <authorList>
            <consortium name="US DOE Joint Genome Institute"/>
            <person name="Lucas S."/>
            <person name="Copeland A."/>
            <person name="Lapidus A."/>
            <person name="Glavina del Rio T."/>
            <person name="Dalin E."/>
            <person name="Tice H."/>
            <person name="Bruce D."/>
            <person name="Goodwin L."/>
            <person name="Pitluck S."/>
            <person name="Sims D."/>
            <person name="Brettin T."/>
            <person name="Detter J.C."/>
            <person name="Han C."/>
            <person name="Larimer F."/>
            <person name="Land M."/>
            <person name="Hauser L."/>
            <person name="Kyrpides N."/>
            <person name="Ivanova N."/>
            <person name="Marx C.J."/>
            <person name="Richardson P."/>
        </authorList>
    </citation>
    <scope>NUCLEOTIDE SEQUENCE [LARGE SCALE GENOMIC DNA]</scope>
    <source>
        <strain evidence="2">LMG 21967 / CNCM I-2342 / ORS 2060</strain>
    </source>
</reference>
<evidence type="ECO:0000313" key="1">
    <source>
        <dbReference type="EMBL" id="ACL55637.1"/>
    </source>
</evidence>
<dbReference type="HOGENOM" id="CLU_1439564_0_0_5"/>
<organism evidence="1 2">
    <name type="scientific">Methylobacterium nodulans (strain LMG 21967 / CNCM I-2342 / ORS 2060)</name>
    <dbReference type="NCBI Taxonomy" id="460265"/>
    <lineage>
        <taxon>Bacteria</taxon>
        <taxon>Pseudomonadati</taxon>
        <taxon>Pseudomonadota</taxon>
        <taxon>Alphaproteobacteria</taxon>
        <taxon>Hyphomicrobiales</taxon>
        <taxon>Methylobacteriaceae</taxon>
        <taxon>Methylobacterium</taxon>
    </lineage>
</organism>
<accession>B8IDR5</accession>
<evidence type="ECO:0000313" key="2">
    <source>
        <dbReference type="Proteomes" id="UP000008207"/>
    </source>
</evidence>
<dbReference type="RefSeq" id="WP_015927346.1">
    <property type="nucleotide sequence ID" value="NC_011894.1"/>
</dbReference>
<dbReference type="Proteomes" id="UP000008207">
    <property type="component" value="Chromosome"/>
</dbReference>
<dbReference type="EMBL" id="CP001349">
    <property type="protein sequence ID" value="ACL55637.1"/>
    <property type="molecule type" value="Genomic_DNA"/>
</dbReference>
<protein>
    <submittedName>
        <fullName evidence="1">Uncharacterized protein</fullName>
    </submittedName>
</protein>
<dbReference type="STRING" id="460265.Mnod_0600"/>
<dbReference type="AlphaFoldDB" id="B8IDR5"/>
<proteinExistence type="predicted"/>
<dbReference type="KEGG" id="mno:Mnod_0600"/>
<gene>
    <name evidence="1" type="ordered locus">Mnod_0600</name>
</gene>